<evidence type="ECO:0000313" key="3">
    <source>
        <dbReference type="Proteomes" id="UP001165136"/>
    </source>
</evidence>
<protein>
    <submittedName>
        <fullName evidence="2">Uncharacterized protein</fullName>
    </submittedName>
</protein>
<feature type="region of interest" description="Disordered" evidence="1">
    <location>
        <begin position="61"/>
        <end position="95"/>
    </location>
</feature>
<evidence type="ECO:0000256" key="1">
    <source>
        <dbReference type="SAM" id="MobiDB-lite"/>
    </source>
</evidence>
<gene>
    <name evidence="2" type="ORF">Atai01_05050</name>
</gene>
<name>A0A9W6QWE7_9PSEU</name>
<proteinExistence type="predicted"/>
<accession>A0A9W6QWE7</accession>
<sequence>MGTFRFCASLLRARPTSGVSPVQAPEFPVQAPEFSVQAPEFPVQAPEFSAQAPEFSAQAPEFPIRPMSSSPSLNPWPRPAHRLRAADRPANVSNI</sequence>
<organism evidence="2 3">
    <name type="scientific">Amycolatopsis taiwanensis</name>
    <dbReference type="NCBI Taxonomy" id="342230"/>
    <lineage>
        <taxon>Bacteria</taxon>
        <taxon>Bacillati</taxon>
        <taxon>Actinomycetota</taxon>
        <taxon>Actinomycetes</taxon>
        <taxon>Pseudonocardiales</taxon>
        <taxon>Pseudonocardiaceae</taxon>
        <taxon>Amycolatopsis</taxon>
    </lineage>
</organism>
<keyword evidence="3" id="KW-1185">Reference proteome</keyword>
<dbReference type="Proteomes" id="UP001165136">
    <property type="component" value="Unassembled WGS sequence"/>
</dbReference>
<evidence type="ECO:0000313" key="2">
    <source>
        <dbReference type="EMBL" id="GLY63886.1"/>
    </source>
</evidence>
<reference evidence="2" key="1">
    <citation type="submission" date="2023-03" db="EMBL/GenBank/DDBJ databases">
        <title>Amycolatopsis taiwanensis NBRC 103393.</title>
        <authorList>
            <person name="Ichikawa N."/>
            <person name="Sato H."/>
            <person name="Tonouchi N."/>
        </authorList>
    </citation>
    <scope>NUCLEOTIDE SEQUENCE</scope>
    <source>
        <strain evidence="2">NBRC 103393</strain>
    </source>
</reference>
<comment type="caution">
    <text evidence="2">The sequence shown here is derived from an EMBL/GenBank/DDBJ whole genome shotgun (WGS) entry which is preliminary data.</text>
</comment>
<dbReference type="EMBL" id="BSTI01000001">
    <property type="protein sequence ID" value="GLY63886.1"/>
    <property type="molecule type" value="Genomic_DNA"/>
</dbReference>
<dbReference type="AlphaFoldDB" id="A0A9W6QWE7"/>